<dbReference type="Proteomes" id="UP000663834">
    <property type="component" value="Unassembled WGS sequence"/>
</dbReference>
<evidence type="ECO:0000313" key="2">
    <source>
        <dbReference type="EMBL" id="CAF1684580.1"/>
    </source>
</evidence>
<comment type="caution">
    <text evidence="2">The sequence shown here is derived from an EMBL/GenBank/DDBJ whole genome shotgun (WGS) entry which is preliminary data.</text>
</comment>
<protein>
    <submittedName>
        <fullName evidence="2">Uncharacterized protein</fullName>
    </submittedName>
</protein>
<reference evidence="2" key="1">
    <citation type="submission" date="2021-02" db="EMBL/GenBank/DDBJ databases">
        <authorList>
            <person name="Nowell W R."/>
        </authorList>
    </citation>
    <scope>NUCLEOTIDE SEQUENCE</scope>
</reference>
<dbReference type="OrthoDB" id="10056365at2759"/>
<proteinExistence type="inferred from homology"/>
<name>A0A816HAW3_9BILA</name>
<dbReference type="EMBL" id="CAJOBJ010077584">
    <property type="protein sequence ID" value="CAF4486870.1"/>
    <property type="molecule type" value="Genomic_DNA"/>
</dbReference>
<evidence type="ECO:0000256" key="1">
    <source>
        <dbReference type="ARBA" id="ARBA00007065"/>
    </source>
</evidence>
<evidence type="ECO:0000313" key="3">
    <source>
        <dbReference type="EMBL" id="CAF4486870.1"/>
    </source>
</evidence>
<dbReference type="AlphaFoldDB" id="A0A816HAW3"/>
<dbReference type="Pfam" id="PF14953">
    <property type="entry name" value="DUF4504"/>
    <property type="match status" value="1"/>
</dbReference>
<dbReference type="EMBL" id="CAJNOW010021532">
    <property type="protein sequence ID" value="CAF1684580.1"/>
    <property type="molecule type" value="Genomic_DNA"/>
</dbReference>
<dbReference type="PANTHER" id="PTHR31366:SF2">
    <property type="entry name" value="UPF0739 PROTEIN C1ORF74"/>
    <property type="match status" value="1"/>
</dbReference>
<gene>
    <name evidence="3" type="ORF">GIL414_LOCUS34073</name>
    <name evidence="2" type="ORF">KQP761_LOCUS38003</name>
</gene>
<evidence type="ECO:0000313" key="4">
    <source>
        <dbReference type="Proteomes" id="UP000663834"/>
    </source>
</evidence>
<accession>A0A816HAW3</accession>
<dbReference type="Proteomes" id="UP000681720">
    <property type="component" value="Unassembled WGS sequence"/>
</dbReference>
<sequence length="283" mass="33294">MKFDDVKLIFYQHIHRRYHRHCRELFVQLICLYLNIKPAYLFDLFPFSIEEMRNLLVSLSSYLSFRSIILKYSLNDLVIMNSSQLPKLIGPSTSVLIIDLDTMLTTDHHPMLDKVKSHLSWINTRQNEQLDFDNETNEEWSNLIQSLNHTTVFGYVLGYPLIYFYFSTPEMNITTLRNFRLYVKINDNTDEILLYSFSCPIHININDKQIDSIVSNFFSSLSVTMNENQMIKNYRLDIQINEQYYVKKIRANSEVSVNNSAVTNEFLMSKNNNATESNVFVTA</sequence>
<dbReference type="PANTHER" id="PTHR31366">
    <property type="entry name" value="UPF0739 PROTEIN C1ORF74"/>
    <property type="match status" value="1"/>
</dbReference>
<organism evidence="2 4">
    <name type="scientific">Rotaria magnacalcarata</name>
    <dbReference type="NCBI Taxonomy" id="392030"/>
    <lineage>
        <taxon>Eukaryota</taxon>
        <taxon>Metazoa</taxon>
        <taxon>Spiralia</taxon>
        <taxon>Gnathifera</taxon>
        <taxon>Rotifera</taxon>
        <taxon>Eurotatoria</taxon>
        <taxon>Bdelloidea</taxon>
        <taxon>Philodinida</taxon>
        <taxon>Philodinidae</taxon>
        <taxon>Rotaria</taxon>
    </lineage>
</organism>
<comment type="similarity">
    <text evidence="1">Belongs to the UPF0739 family.</text>
</comment>
<dbReference type="InterPro" id="IPR027850">
    <property type="entry name" value="DUF4504"/>
</dbReference>